<protein>
    <submittedName>
        <fullName evidence="2">Phosphoribosyl 1,2-cyclic phosphodiesterase</fullName>
    </submittedName>
</protein>
<reference evidence="2 3" key="1">
    <citation type="submission" date="2016-10" db="EMBL/GenBank/DDBJ databases">
        <authorList>
            <person name="de Groot N.N."/>
        </authorList>
    </citation>
    <scope>NUCLEOTIDE SEQUENCE [LARGE SCALE GENOMIC DNA]</scope>
    <source>
        <strain evidence="2 3">DSM 23310</strain>
    </source>
</reference>
<accession>A0A1H3AKW3</accession>
<dbReference type="InterPro" id="IPR001279">
    <property type="entry name" value="Metallo-B-lactamas"/>
</dbReference>
<dbReference type="RefSeq" id="WP_093753413.1">
    <property type="nucleotide sequence ID" value="NZ_BSYN01000015.1"/>
</dbReference>
<dbReference type="OrthoDB" id="9781189at2"/>
<name>A0A1H3AKW3_9FIRM</name>
<gene>
    <name evidence="2" type="ORF">SAMN05660923_02067</name>
</gene>
<keyword evidence="3" id="KW-1185">Reference proteome</keyword>
<evidence type="ECO:0000313" key="3">
    <source>
        <dbReference type="Proteomes" id="UP000198828"/>
    </source>
</evidence>
<dbReference type="PANTHER" id="PTHR47619:SF1">
    <property type="entry name" value="EXODEOXYRIBONUCLEASE WALJ"/>
    <property type="match status" value="1"/>
</dbReference>
<dbReference type="AlphaFoldDB" id="A0A1H3AKW3"/>
<dbReference type="PANTHER" id="PTHR47619">
    <property type="entry name" value="METALLO-HYDROLASE YYCJ-RELATED"/>
    <property type="match status" value="1"/>
</dbReference>
<dbReference type="InterPro" id="IPR052533">
    <property type="entry name" value="WalJ/YycJ-like"/>
</dbReference>
<dbReference type="Gene3D" id="3.60.15.10">
    <property type="entry name" value="Ribonuclease Z/Hydroxyacylglutathione hydrolase-like"/>
    <property type="match status" value="1"/>
</dbReference>
<dbReference type="EMBL" id="FNNG01000009">
    <property type="protein sequence ID" value="SDX30350.1"/>
    <property type="molecule type" value="Genomic_DNA"/>
</dbReference>
<organism evidence="2 3">
    <name type="scientific">Tepidimicrobium xylanilyticum</name>
    <dbReference type="NCBI Taxonomy" id="1123352"/>
    <lineage>
        <taxon>Bacteria</taxon>
        <taxon>Bacillati</taxon>
        <taxon>Bacillota</taxon>
        <taxon>Tissierellia</taxon>
        <taxon>Tissierellales</taxon>
        <taxon>Tepidimicrobiaceae</taxon>
        <taxon>Tepidimicrobium</taxon>
    </lineage>
</organism>
<dbReference type="SMART" id="SM00849">
    <property type="entry name" value="Lactamase_B"/>
    <property type="match status" value="1"/>
</dbReference>
<sequence>MGLKFCSLSSGSNGNCLYIETDRMRILIDGGLSGKRIEKLLSHIGICPTSINSILVTHEHIDHVRGVGVLSRKHDIPIYANEKTWISMKNIIGEIKEKNIKLIETNKYFQLGDIDILPFSTFHDAADPLGFCINYKKIKTSITTDTGWVNDNMKEIIKGSSLYFIEANHDVKMLKEGRYPWHLKKRILSTRGHLSNIDSGRVLSEVLTGDGEIVILAHLSEENNKPSIAYETVKESIEEHGIKVNRDLDLNLAHRGRPTKIFTLG</sequence>
<feature type="domain" description="Metallo-beta-lactamase" evidence="1">
    <location>
        <begin position="13"/>
        <end position="218"/>
    </location>
</feature>
<dbReference type="Pfam" id="PF12706">
    <property type="entry name" value="Lactamase_B_2"/>
    <property type="match status" value="1"/>
</dbReference>
<dbReference type="Proteomes" id="UP000198828">
    <property type="component" value="Unassembled WGS sequence"/>
</dbReference>
<evidence type="ECO:0000313" key="2">
    <source>
        <dbReference type="EMBL" id="SDX30350.1"/>
    </source>
</evidence>
<dbReference type="SUPFAM" id="SSF56281">
    <property type="entry name" value="Metallo-hydrolase/oxidoreductase"/>
    <property type="match status" value="1"/>
</dbReference>
<proteinExistence type="predicted"/>
<dbReference type="InterPro" id="IPR036866">
    <property type="entry name" value="RibonucZ/Hydroxyglut_hydro"/>
</dbReference>
<evidence type="ECO:0000259" key="1">
    <source>
        <dbReference type="SMART" id="SM00849"/>
    </source>
</evidence>